<accession>Q4RFJ2</accession>
<gene>
    <name evidence="1" type="ORF">GSTENG00035295001</name>
</gene>
<proteinExistence type="predicted"/>
<dbReference type="EMBL" id="CAAE01015119">
    <property type="protein sequence ID" value="CAG12840.1"/>
    <property type="molecule type" value="Genomic_DNA"/>
</dbReference>
<organism evidence="1">
    <name type="scientific">Tetraodon nigroviridis</name>
    <name type="common">Spotted green pufferfish</name>
    <name type="synonym">Chelonodon nigroviridis</name>
    <dbReference type="NCBI Taxonomy" id="99883"/>
    <lineage>
        <taxon>Eukaryota</taxon>
        <taxon>Metazoa</taxon>
        <taxon>Chordata</taxon>
        <taxon>Craniata</taxon>
        <taxon>Vertebrata</taxon>
        <taxon>Euteleostomi</taxon>
        <taxon>Actinopterygii</taxon>
        <taxon>Neopterygii</taxon>
        <taxon>Teleostei</taxon>
        <taxon>Neoteleostei</taxon>
        <taxon>Acanthomorphata</taxon>
        <taxon>Eupercaria</taxon>
        <taxon>Tetraodontiformes</taxon>
        <taxon>Tetradontoidea</taxon>
        <taxon>Tetraodontidae</taxon>
        <taxon>Tetraodon</taxon>
    </lineage>
</organism>
<dbReference type="AlphaFoldDB" id="Q4RFJ2"/>
<reference evidence="1" key="1">
    <citation type="journal article" date="2004" name="Nature">
        <title>Genome duplication in the teleost fish Tetraodon nigroviridis reveals the early vertebrate proto-karyotype.</title>
        <authorList>
            <person name="Jaillon O."/>
            <person name="Aury J.-M."/>
            <person name="Brunet F."/>
            <person name="Petit J.-L."/>
            <person name="Stange-Thomann N."/>
            <person name="Mauceli E."/>
            <person name="Bouneau L."/>
            <person name="Fischer C."/>
            <person name="Ozouf-Costaz C."/>
            <person name="Bernot A."/>
            <person name="Nicaud S."/>
            <person name="Jaffe D."/>
            <person name="Fisher S."/>
            <person name="Lutfalla G."/>
            <person name="Dossat C."/>
            <person name="Segurens B."/>
            <person name="Dasilva C."/>
            <person name="Salanoubat M."/>
            <person name="Levy M."/>
            <person name="Boudet N."/>
            <person name="Castellano S."/>
            <person name="Anthouard V."/>
            <person name="Jubin C."/>
            <person name="Castelli V."/>
            <person name="Katinka M."/>
            <person name="Vacherie B."/>
            <person name="Biemont C."/>
            <person name="Skalli Z."/>
            <person name="Cattolico L."/>
            <person name="Poulain J."/>
            <person name="De Berardinis V."/>
            <person name="Cruaud C."/>
            <person name="Duprat S."/>
            <person name="Brottier P."/>
            <person name="Coutanceau J.-P."/>
            <person name="Gouzy J."/>
            <person name="Parra G."/>
            <person name="Lardier G."/>
            <person name="Chapple C."/>
            <person name="McKernan K.J."/>
            <person name="McEwan P."/>
            <person name="Bosak S."/>
            <person name="Kellis M."/>
            <person name="Volff J.-N."/>
            <person name="Guigo R."/>
            <person name="Zody M.C."/>
            <person name="Mesirov J."/>
            <person name="Lindblad-Toh K."/>
            <person name="Birren B."/>
            <person name="Nusbaum C."/>
            <person name="Kahn D."/>
            <person name="Robinson-Rechavi M."/>
            <person name="Laudet V."/>
            <person name="Schachter V."/>
            <person name="Quetier F."/>
            <person name="Saurin W."/>
            <person name="Scarpelli C."/>
            <person name="Wincker P."/>
            <person name="Lander E.S."/>
            <person name="Weissenbach J."/>
            <person name="Roest Crollius H."/>
        </authorList>
    </citation>
    <scope>NUCLEOTIDE SEQUENCE [LARGE SCALE GENOMIC DNA]</scope>
</reference>
<sequence>MRHLLALPPLLRVDGERRLSEGSCPPPPPLWQPWGPDPMSVAACWYQSSPQSMSACIIKVGFMAAGQAGDCELLQGVPGRLGMLVHGGFTHYPGPAASWGANQDDQHEPQPAQASMIFTSSRLMYSSTVHQSLSHIDPPLNEPSLLCTMSNN</sequence>
<evidence type="ECO:0000313" key="1">
    <source>
        <dbReference type="EMBL" id="CAG12840.1"/>
    </source>
</evidence>
<reference evidence="1" key="2">
    <citation type="submission" date="2004-02" db="EMBL/GenBank/DDBJ databases">
        <authorList>
            <consortium name="Genoscope"/>
            <consortium name="Whitehead Institute Centre for Genome Research"/>
        </authorList>
    </citation>
    <scope>NUCLEOTIDE SEQUENCE</scope>
</reference>
<protein>
    <submittedName>
        <fullName evidence="1">(spotted green pufferfish) hypothetical protein</fullName>
    </submittedName>
</protein>
<dbReference type="OrthoDB" id="10417553at2759"/>
<dbReference type="KEGG" id="tng:GSTEN00035295G001"/>
<comment type="caution">
    <text evidence="1">The sequence shown here is derived from an EMBL/GenBank/DDBJ whole genome shotgun (WGS) entry which is preliminary data.</text>
</comment>
<name>Q4RFJ2_TETNG</name>